<sequence>MLKKLTILFFLAGITSIQVAAQGFLHADGKRIVNGKGENVLLRGMGLGGWMLQEGYMLRINREGQQYRIRERIEELMGAKQTEEFYNLWLANHTRKTDVDSMKAWGFNSIRLPMHFNLYTLPADKEPVAGKNTWLEKGFAITDSLLSWCKANRMYLILDLHAAPGGQGNDLNISDRDPSKPSLWESEANQQKMIALWRKLAERYVNEPWIGAYDIINEPNWGFEDLANDKNGIKEKKNVPLRKLMVDITKAIREVDKNHLVVIEGNGWGNNYNGILPAWDNNMALSFHKYWSYNDPGSVNHMLKMRDEYNIPVWLGETGENSNVWFTEAIRLFETNNIGWAWWPLKKLGFNNPMEIRSNLNYDAVVNYFNGRPGAGKPKESNAYSGLMELATYTRLENTTIHRDVLDAMFRQPFSADAKPFKANKIMPGAVVKAVDFDLGRNGVAYFDKDTADYHVSTGKNTPGNRGRVYRNDGVDIRKDSTLYEQYFVNGIEAGEWLQYTVNVIKKGKYNLRLRVCADNANGKLSVSSGKVTFAKEVAVPNTGNEKNFTFVEIKNVALKAGKQVIRIYADSGGFGFSEIRFTN</sequence>
<dbReference type="CDD" id="cd04080">
    <property type="entry name" value="CBM6_cellulase-like"/>
    <property type="match status" value="1"/>
</dbReference>
<reference evidence="11 12" key="1">
    <citation type="submission" date="2019-11" db="EMBL/GenBank/DDBJ databases">
        <title>Pedobacter sp. HMF7056 Genome sequencing and assembly.</title>
        <authorList>
            <person name="Kang H."/>
            <person name="Kim H."/>
            <person name="Joh K."/>
        </authorList>
    </citation>
    <scope>NUCLEOTIDE SEQUENCE [LARGE SCALE GENOMIC DNA]</scope>
    <source>
        <strain evidence="11 12">HMF7056</strain>
    </source>
</reference>
<keyword evidence="3 8" id="KW-0378">Hydrolase</keyword>
<dbReference type="SMART" id="SM00606">
    <property type="entry name" value="CBD_IV"/>
    <property type="match status" value="1"/>
</dbReference>
<dbReference type="Gene3D" id="2.60.120.260">
    <property type="entry name" value="Galactose-binding domain-like"/>
    <property type="match status" value="1"/>
</dbReference>
<keyword evidence="6 8" id="KW-0326">Glycosidase</keyword>
<proteinExistence type="inferred from homology"/>
<dbReference type="GO" id="GO:0009986">
    <property type="term" value="C:cell surface"/>
    <property type="evidence" value="ECO:0007669"/>
    <property type="project" value="TreeGrafter"/>
</dbReference>
<dbReference type="GO" id="GO:0030245">
    <property type="term" value="P:cellulose catabolic process"/>
    <property type="evidence" value="ECO:0007669"/>
    <property type="project" value="UniProtKB-KW"/>
</dbReference>
<keyword evidence="2 9" id="KW-0732">Signal</keyword>
<protein>
    <submittedName>
        <fullName evidence="11">Cellulase family glycosylhydrolase</fullName>
    </submittedName>
</protein>
<dbReference type="Proteomes" id="UP000451233">
    <property type="component" value="Unassembled WGS sequence"/>
</dbReference>
<accession>A0A7K1Y1U7</accession>
<evidence type="ECO:0000256" key="7">
    <source>
        <dbReference type="ARBA" id="ARBA00023326"/>
    </source>
</evidence>
<evidence type="ECO:0000313" key="11">
    <source>
        <dbReference type="EMBL" id="MXV17087.1"/>
    </source>
</evidence>
<evidence type="ECO:0000313" key="12">
    <source>
        <dbReference type="Proteomes" id="UP000451233"/>
    </source>
</evidence>
<evidence type="ECO:0000256" key="1">
    <source>
        <dbReference type="ARBA" id="ARBA00005641"/>
    </source>
</evidence>
<feature type="signal peptide" evidence="9">
    <location>
        <begin position="1"/>
        <end position="20"/>
    </location>
</feature>
<dbReference type="InterPro" id="IPR001547">
    <property type="entry name" value="Glyco_hydro_5"/>
</dbReference>
<feature type="chain" id="PRO_5029680695" evidence="9">
    <location>
        <begin position="21"/>
        <end position="584"/>
    </location>
</feature>
<feature type="domain" description="CBM6" evidence="10">
    <location>
        <begin position="448"/>
        <end position="583"/>
    </location>
</feature>
<dbReference type="InterPro" id="IPR050386">
    <property type="entry name" value="Glycosyl_hydrolase_5"/>
</dbReference>
<evidence type="ECO:0000256" key="3">
    <source>
        <dbReference type="ARBA" id="ARBA00022801"/>
    </source>
</evidence>
<evidence type="ECO:0000256" key="8">
    <source>
        <dbReference type="RuleBase" id="RU361153"/>
    </source>
</evidence>
<evidence type="ECO:0000256" key="5">
    <source>
        <dbReference type="ARBA" id="ARBA00023277"/>
    </source>
</evidence>
<dbReference type="Gene3D" id="3.20.20.80">
    <property type="entry name" value="Glycosidases"/>
    <property type="match status" value="1"/>
</dbReference>
<keyword evidence="12" id="KW-1185">Reference proteome</keyword>
<dbReference type="GO" id="GO:0030246">
    <property type="term" value="F:carbohydrate binding"/>
    <property type="evidence" value="ECO:0007669"/>
    <property type="project" value="InterPro"/>
</dbReference>
<dbReference type="SUPFAM" id="SSF49785">
    <property type="entry name" value="Galactose-binding domain-like"/>
    <property type="match status" value="1"/>
</dbReference>
<evidence type="ECO:0000256" key="9">
    <source>
        <dbReference type="SAM" id="SignalP"/>
    </source>
</evidence>
<dbReference type="EMBL" id="WVHS01000004">
    <property type="protein sequence ID" value="MXV17087.1"/>
    <property type="molecule type" value="Genomic_DNA"/>
</dbReference>
<evidence type="ECO:0000256" key="2">
    <source>
        <dbReference type="ARBA" id="ARBA00022729"/>
    </source>
</evidence>
<dbReference type="InterPro" id="IPR008979">
    <property type="entry name" value="Galactose-bd-like_sf"/>
</dbReference>
<keyword evidence="7" id="KW-0624">Polysaccharide degradation</keyword>
<dbReference type="AlphaFoldDB" id="A0A7K1Y1U7"/>
<name>A0A7K1Y1U7_9SPHI</name>
<dbReference type="PROSITE" id="PS51175">
    <property type="entry name" value="CBM6"/>
    <property type="match status" value="1"/>
</dbReference>
<dbReference type="RefSeq" id="WP_160908092.1">
    <property type="nucleotide sequence ID" value="NZ_WVHS01000004.1"/>
</dbReference>
<dbReference type="PANTHER" id="PTHR31297">
    <property type="entry name" value="GLUCAN ENDO-1,6-BETA-GLUCOSIDASE B"/>
    <property type="match status" value="1"/>
</dbReference>
<evidence type="ECO:0000259" key="10">
    <source>
        <dbReference type="PROSITE" id="PS51175"/>
    </source>
</evidence>
<dbReference type="InterPro" id="IPR017853">
    <property type="entry name" value="GH"/>
</dbReference>
<dbReference type="SUPFAM" id="SSF51445">
    <property type="entry name" value="(Trans)glycosidases"/>
    <property type="match status" value="1"/>
</dbReference>
<organism evidence="11 12">
    <name type="scientific">Hufsiella ginkgonis</name>
    <dbReference type="NCBI Taxonomy" id="2695274"/>
    <lineage>
        <taxon>Bacteria</taxon>
        <taxon>Pseudomonadati</taxon>
        <taxon>Bacteroidota</taxon>
        <taxon>Sphingobacteriia</taxon>
        <taxon>Sphingobacteriales</taxon>
        <taxon>Sphingobacteriaceae</taxon>
        <taxon>Hufsiella</taxon>
    </lineage>
</organism>
<keyword evidence="5" id="KW-0119">Carbohydrate metabolism</keyword>
<keyword evidence="4" id="KW-0136">Cellulose degradation</keyword>
<evidence type="ECO:0000256" key="4">
    <source>
        <dbReference type="ARBA" id="ARBA00023001"/>
    </source>
</evidence>
<dbReference type="InterPro" id="IPR006584">
    <property type="entry name" value="Cellulose-bd_IV"/>
</dbReference>
<dbReference type="GO" id="GO:0005576">
    <property type="term" value="C:extracellular region"/>
    <property type="evidence" value="ECO:0007669"/>
    <property type="project" value="TreeGrafter"/>
</dbReference>
<comment type="caution">
    <text evidence="11">The sequence shown here is derived from an EMBL/GenBank/DDBJ whole genome shotgun (WGS) entry which is preliminary data.</text>
</comment>
<comment type="similarity">
    <text evidence="1 8">Belongs to the glycosyl hydrolase 5 (cellulase A) family.</text>
</comment>
<dbReference type="InterPro" id="IPR005084">
    <property type="entry name" value="CBM6"/>
</dbReference>
<dbReference type="PANTHER" id="PTHR31297:SF41">
    <property type="entry name" value="ENDOGLUCANASE, PUTATIVE (AFU_ORTHOLOGUE AFUA_5G01830)-RELATED"/>
    <property type="match status" value="1"/>
</dbReference>
<dbReference type="Pfam" id="PF00150">
    <property type="entry name" value="Cellulase"/>
    <property type="match status" value="1"/>
</dbReference>
<dbReference type="GO" id="GO:0008422">
    <property type="term" value="F:beta-glucosidase activity"/>
    <property type="evidence" value="ECO:0007669"/>
    <property type="project" value="TreeGrafter"/>
</dbReference>
<evidence type="ECO:0000256" key="6">
    <source>
        <dbReference type="ARBA" id="ARBA00023295"/>
    </source>
</evidence>
<dbReference type="Pfam" id="PF03422">
    <property type="entry name" value="CBM_6"/>
    <property type="match status" value="1"/>
</dbReference>
<gene>
    <name evidence="11" type="ORF">GS398_17435</name>
</gene>